<dbReference type="EMBL" id="WCZM01000005">
    <property type="protein sequence ID" value="KAB3572802.1"/>
    <property type="molecule type" value="Genomic_DNA"/>
</dbReference>
<feature type="chain" id="PRO_5030071711" evidence="4">
    <location>
        <begin position="28"/>
        <end position="565"/>
    </location>
</feature>
<evidence type="ECO:0000256" key="3">
    <source>
        <dbReference type="ARBA" id="ARBA00023237"/>
    </source>
</evidence>
<sequence>MISKKLSIVHCQLSIILAFLPLSVAYAQQDSTLNRTVVVENEYNPNIMDASKINVLPRVEEPAVMKKGIEYATALRPVSAWTYESMSPVTREWAMNRAKRGYVRAGYGNYGNVDFKAGYLWNITGKDRLKVGVSLDGMNGKLKHWNAEDWKSRFYSTEFRLDYSHDFSKVTLNLGGGLQSQVFNYMPDSEMHTASARATDKQHHTLGDFHIGVSSRDESLPLQFTLQTGLKYFGIKYPLDYSGNASTGKEKIVHTEGDVWGKLDNEQRVGIRFEMDNLFYSSDSLMGNYTSLGLNPYYMLESDDWRVRVGAHVDWQSGEDSGIDVSPDVKAEYLFSESYVLYLHALGGRELNDYRRLNAFSPYWSLNARMPSTYVPLNATLGFKASPVNGLWFNVFGGYRISKDELFCNLVDADGYYFTHFLQDKAKTAYGGAELKYGYKDWFDASLKGTFYSWKTDNENEELYLVTKPKFELNFYAEAKVFEGLKVNLGYEYVQRKEYVIEEGNSSRDFGLGNISNLSVGASYTFLKDLSVFGRVSNLLNKQYYYEYGYPAEKLNVLAGLSLAF</sequence>
<keyword evidence="4" id="KW-0732">Signal</keyword>
<feature type="signal peptide" evidence="4">
    <location>
        <begin position="1"/>
        <end position="27"/>
    </location>
</feature>
<dbReference type="RefSeq" id="WP_008668553.1">
    <property type="nucleotide sequence ID" value="NZ_JAHYMS010000010.1"/>
</dbReference>
<dbReference type="AlphaFoldDB" id="A0A396EY86"/>
<evidence type="ECO:0000313" key="6">
    <source>
        <dbReference type="Proteomes" id="UP000433382"/>
    </source>
</evidence>
<protein>
    <submittedName>
        <fullName evidence="5">TonB-dependent receptor</fullName>
    </submittedName>
</protein>
<dbReference type="GO" id="GO:0009279">
    <property type="term" value="C:cell outer membrane"/>
    <property type="evidence" value="ECO:0007669"/>
    <property type="project" value="UniProtKB-SubCell"/>
</dbReference>
<keyword evidence="2" id="KW-0472">Membrane</keyword>
<keyword evidence="5" id="KW-0675">Receptor</keyword>
<evidence type="ECO:0000256" key="4">
    <source>
        <dbReference type="SAM" id="SignalP"/>
    </source>
</evidence>
<comment type="caution">
    <text evidence="5">The sequence shown here is derived from an EMBL/GenBank/DDBJ whole genome shotgun (WGS) entry which is preliminary data.</text>
</comment>
<keyword evidence="3" id="KW-0998">Cell outer membrane</keyword>
<proteinExistence type="predicted"/>
<dbReference type="InterPro" id="IPR036942">
    <property type="entry name" value="Beta-barrel_TonB_sf"/>
</dbReference>
<dbReference type="Gene3D" id="2.40.170.20">
    <property type="entry name" value="TonB-dependent receptor, beta-barrel domain"/>
    <property type="match status" value="1"/>
</dbReference>
<organism evidence="5 6">
    <name type="scientific">Phocaeicola vulgatus</name>
    <name type="common">Bacteroides vulgatus</name>
    <dbReference type="NCBI Taxonomy" id="821"/>
    <lineage>
        <taxon>Bacteria</taxon>
        <taxon>Pseudomonadati</taxon>
        <taxon>Bacteroidota</taxon>
        <taxon>Bacteroidia</taxon>
        <taxon>Bacteroidales</taxon>
        <taxon>Bacteroidaceae</taxon>
        <taxon>Phocaeicola</taxon>
    </lineage>
</organism>
<evidence type="ECO:0000256" key="2">
    <source>
        <dbReference type="ARBA" id="ARBA00023136"/>
    </source>
</evidence>
<dbReference type="SUPFAM" id="SSF56935">
    <property type="entry name" value="Porins"/>
    <property type="match status" value="1"/>
</dbReference>
<dbReference type="Proteomes" id="UP000433382">
    <property type="component" value="Unassembled WGS sequence"/>
</dbReference>
<name>A0A396EY86_PHOVU</name>
<evidence type="ECO:0000313" key="5">
    <source>
        <dbReference type="EMBL" id="KAB3572802.1"/>
    </source>
</evidence>
<comment type="subcellular location">
    <subcellularLocation>
        <location evidence="1">Cell outer membrane</location>
    </subcellularLocation>
</comment>
<evidence type="ECO:0000256" key="1">
    <source>
        <dbReference type="ARBA" id="ARBA00004442"/>
    </source>
</evidence>
<gene>
    <name evidence="5" type="ORF">GAY01_04415</name>
</gene>
<reference evidence="5 6" key="1">
    <citation type="journal article" date="2019" name="Nat. Med.">
        <title>A library of human gut bacterial isolates paired with longitudinal multiomics data enables mechanistic microbiome research.</title>
        <authorList>
            <person name="Poyet M."/>
            <person name="Groussin M."/>
            <person name="Gibbons S.M."/>
            <person name="Avila-Pacheco J."/>
            <person name="Jiang X."/>
            <person name="Kearney S.M."/>
            <person name="Perrotta A.R."/>
            <person name="Berdy B."/>
            <person name="Zhao S."/>
            <person name="Lieberman T.D."/>
            <person name="Swanson P.K."/>
            <person name="Smith M."/>
            <person name="Roesemann S."/>
            <person name="Alexander J.E."/>
            <person name="Rich S.A."/>
            <person name="Livny J."/>
            <person name="Vlamakis H."/>
            <person name="Clish C."/>
            <person name="Bullock K."/>
            <person name="Deik A."/>
            <person name="Scott J."/>
            <person name="Pierce K.A."/>
            <person name="Xavier R.J."/>
            <person name="Alm E.J."/>
        </authorList>
    </citation>
    <scope>NUCLEOTIDE SEQUENCE [LARGE SCALE GENOMIC DNA]</scope>
    <source>
        <strain evidence="5 6">BIOML-A73</strain>
    </source>
</reference>
<accession>A0A396EY86</accession>